<feature type="chain" id="PRO_5010261789" evidence="1">
    <location>
        <begin position="25"/>
        <end position="255"/>
    </location>
</feature>
<keyword evidence="1" id="KW-0732">Signal</keyword>
<dbReference type="AlphaFoldDB" id="A0A1R3T740"/>
<gene>
    <name evidence="2" type="ORF">PSM36_1587</name>
</gene>
<keyword evidence="3" id="KW-1185">Reference proteome</keyword>
<dbReference type="PROSITE" id="PS51257">
    <property type="entry name" value="PROKAR_LIPOPROTEIN"/>
    <property type="match status" value="1"/>
</dbReference>
<dbReference type="RefSeq" id="WP_019540749.1">
    <property type="nucleotide sequence ID" value="NZ_LT605205.1"/>
</dbReference>
<feature type="signal peptide" evidence="1">
    <location>
        <begin position="1"/>
        <end position="24"/>
    </location>
</feature>
<accession>A0A1R3T740</accession>
<evidence type="ECO:0000313" key="3">
    <source>
        <dbReference type="Proteomes" id="UP000187464"/>
    </source>
</evidence>
<dbReference type="KEGG" id="psac:PSM36_1587"/>
<name>A0A1R3T740_9BACT</name>
<dbReference type="Proteomes" id="UP000187464">
    <property type="component" value="Chromosome I"/>
</dbReference>
<sequence>MKKQINLYLIASFFCFLITGCSGNDNVEPEPGTEWDKTRTARVTFVSDLTGNNPYTTNNYNAVSSAIKGNDSHVIILDRANVTYETPRINPGANIAVSAERFPIFVPVSTTETEYRGSVVLYEKPVPEMEQTVVADVCRMIPIAVEIKQGLTVRTALLSFDSENQISVSANLFRSAQTSSTLVTGTIRRNLVPTLESIISTLTDGSYTLEIIENSDRNSEYAIYLFGSMKWKFRDFTEGSVSGNIKNFLLQVEFL</sequence>
<evidence type="ECO:0000313" key="2">
    <source>
        <dbReference type="EMBL" id="SCD20407.1"/>
    </source>
</evidence>
<dbReference type="STRING" id="1642647.PSM36_1587"/>
<evidence type="ECO:0000256" key="1">
    <source>
        <dbReference type="SAM" id="SignalP"/>
    </source>
</evidence>
<reference evidence="2 3" key="1">
    <citation type="submission" date="2016-08" db="EMBL/GenBank/DDBJ databases">
        <authorList>
            <person name="Seilhamer J.J."/>
        </authorList>
    </citation>
    <scope>NUCLEOTIDE SEQUENCE [LARGE SCALE GENOMIC DNA]</scope>
    <source>
        <strain evidence="2">M3/6</strain>
    </source>
</reference>
<proteinExistence type="predicted"/>
<protein>
    <submittedName>
        <fullName evidence="2">Putative secreted protein</fullName>
    </submittedName>
</protein>
<dbReference type="EMBL" id="LT605205">
    <property type="protein sequence ID" value="SCD20407.1"/>
    <property type="molecule type" value="Genomic_DNA"/>
</dbReference>
<organism evidence="2 3">
    <name type="scientific">Proteiniphilum saccharofermentans</name>
    <dbReference type="NCBI Taxonomy" id="1642647"/>
    <lineage>
        <taxon>Bacteria</taxon>
        <taxon>Pseudomonadati</taxon>
        <taxon>Bacteroidota</taxon>
        <taxon>Bacteroidia</taxon>
        <taxon>Bacteroidales</taxon>
        <taxon>Dysgonomonadaceae</taxon>
        <taxon>Proteiniphilum</taxon>
    </lineage>
</organism>